<sequence>MRMPAVNDCIKEAVFPTRFDTPRKMVELALAEVPPASFMPSAPRRTTSHPALRAACPTLRCLLLFSRFSSPQCPFVHGTHTPADLAGAAVVFLTGVGSRTSLLDDTDAAAAYFHRPACGALTVAGVRYLSAMFAQRHHDGARPPQSHEYFRPPTLHLSWTSHWTDHVYGIHNRTARKPRLPKAQTPHAGLLHSFKFSILRVTRCAERTCLARSHLICRHSGSFWITCLLLAAPASASCTTSNPLDIHELEADPGFGHGLRLTTDNFEAYPALLAQELLRRNLALCDAGRQGLVPPDPRWLLRTGLAVPAFRLPPTRTSPPRLPAASRSPVGRDGQPPRTHHTPSSFLYFHRPAAFDYLAGLVPPDPRWLLRTGLAVPAFRLPPTRTSPPRLPAASRSPVGRDGQPPRTHHTPSSFLYFHRPAAFDYLARATLANITMVIKRPPPRKSIKPPTIKRRRSLWKGQTLFGIPDKDHCQKAEFERSLARELQASDTLEERGSRTALKSDGHFPEQRHFFRGAESQIFQVD</sequence>
<feature type="region of interest" description="Disordered" evidence="1">
    <location>
        <begin position="312"/>
        <end position="343"/>
    </location>
</feature>
<gene>
    <name evidence="2" type="ORF">GGX14DRAFT_558310</name>
</gene>
<evidence type="ECO:0000313" key="2">
    <source>
        <dbReference type="EMBL" id="KAJ7222218.1"/>
    </source>
</evidence>
<feature type="region of interest" description="Disordered" evidence="1">
    <location>
        <begin position="381"/>
        <end position="413"/>
    </location>
</feature>
<dbReference type="AlphaFoldDB" id="A0AAD6VVF7"/>
<name>A0AAD6VVF7_9AGAR</name>
<dbReference type="Proteomes" id="UP001219525">
    <property type="component" value="Unassembled WGS sequence"/>
</dbReference>
<dbReference type="EMBL" id="JARJCW010000007">
    <property type="protein sequence ID" value="KAJ7222218.1"/>
    <property type="molecule type" value="Genomic_DNA"/>
</dbReference>
<keyword evidence="3" id="KW-1185">Reference proteome</keyword>
<evidence type="ECO:0000256" key="1">
    <source>
        <dbReference type="SAM" id="MobiDB-lite"/>
    </source>
</evidence>
<comment type="caution">
    <text evidence="2">The sequence shown here is derived from an EMBL/GenBank/DDBJ whole genome shotgun (WGS) entry which is preliminary data.</text>
</comment>
<organism evidence="2 3">
    <name type="scientific">Mycena pura</name>
    <dbReference type="NCBI Taxonomy" id="153505"/>
    <lineage>
        <taxon>Eukaryota</taxon>
        <taxon>Fungi</taxon>
        <taxon>Dikarya</taxon>
        <taxon>Basidiomycota</taxon>
        <taxon>Agaricomycotina</taxon>
        <taxon>Agaricomycetes</taxon>
        <taxon>Agaricomycetidae</taxon>
        <taxon>Agaricales</taxon>
        <taxon>Marasmiineae</taxon>
        <taxon>Mycenaceae</taxon>
        <taxon>Mycena</taxon>
    </lineage>
</organism>
<reference evidence="2" key="1">
    <citation type="submission" date="2023-03" db="EMBL/GenBank/DDBJ databases">
        <title>Massive genome expansion in bonnet fungi (Mycena s.s.) driven by repeated elements and novel gene families across ecological guilds.</title>
        <authorList>
            <consortium name="Lawrence Berkeley National Laboratory"/>
            <person name="Harder C.B."/>
            <person name="Miyauchi S."/>
            <person name="Viragh M."/>
            <person name="Kuo A."/>
            <person name="Thoen E."/>
            <person name="Andreopoulos B."/>
            <person name="Lu D."/>
            <person name="Skrede I."/>
            <person name="Drula E."/>
            <person name="Henrissat B."/>
            <person name="Morin E."/>
            <person name="Kohler A."/>
            <person name="Barry K."/>
            <person name="LaButti K."/>
            <person name="Morin E."/>
            <person name="Salamov A."/>
            <person name="Lipzen A."/>
            <person name="Mereny Z."/>
            <person name="Hegedus B."/>
            <person name="Baldrian P."/>
            <person name="Stursova M."/>
            <person name="Weitz H."/>
            <person name="Taylor A."/>
            <person name="Grigoriev I.V."/>
            <person name="Nagy L.G."/>
            <person name="Martin F."/>
            <person name="Kauserud H."/>
        </authorList>
    </citation>
    <scope>NUCLEOTIDE SEQUENCE</scope>
    <source>
        <strain evidence="2">9144</strain>
    </source>
</reference>
<protein>
    <submittedName>
        <fullName evidence="2">Uncharacterized protein</fullName>
    </submittedName>
</protein>
<accession>A0AAD6VVF7</accession>
<evidence type="ECO:0000313" key="3">
    <source>
        <dbReference type="Proteomes" id="UP001219525"/>
    </source>
</evidence>
<proteinExistence type="predicted"/>